<name>A0AAW6P4X0_9PSED</name>
<dbReference type="InterPro" id="IPR027417">
    <property type="entry name" value="P-loop_NTPase"/>
</dbReference>
<feature type="domain" description="DNA2/NAM7 helicase helicase" evidence="2">
    <location>
        <begin position="1559"/>
        <end position="1609"/>
    </location>
</feature>
<dbReference type="InterPro" id="IPR041679">
    <property type="entry name" value="DNA2/NAM7-like_C"/>
</dbReference>
<evidence type="ECO:0000313" key="5">
    <source>
        <dbReference type="EMBL" id="MDF3841745.1"/>
    </source>
</evidence>
<evidence type="ECO:0000313" key="6">
    <source>
        <dbReference type="Proteomes" id="UP001220662"/>
    </source>
</evidence>
<feature type="domain" description="Restriction endonuclease type II-like" evidence="4">
    <location>
        <begin position="1874"/>
        <end position="1971"/>
    </location>
</feature>
<dbReference type="InterPro" id="IPR041677">
    <property type="entry name" value="DNA2/NAM7_AAA_11"/>
</dbReference>
<organism evidence="5 6">
    <name type="scientific">Pseudomonas citronellolis</name>
    <dbReference type="NCBI Taxonomy" id="53408"/>
    <lineage>
        <taxon>Bacteria</taxon>
        <taxon>Pseudomonadati</taxon>
        <taxon>Pseudomonadota</taxon>
        <taxon>Gammaproteobacteria</taxon>
        <taxon>Pseudomonadales</taxon>
        <taxon>Pseudomonadaceae</taxon>
        <taxon>Pseudomonas</taxon>
    </lineage>
</organism>
<accession>A0AAW6P4X0</accession>
<dbReference type="Pfam" id="PF13195">
    <property type="entry name" value="DUF4011"/>
    <property type="match status" value="1"/>
</dbReference>
<evidence type="ECO:0000259" key="2">
    <source>
        <dbReference type="Pfam" id="PF13086"/>
    </source>
</evidence>
<dbReference type="SUPFAM" id="SSF52980">
    <property type="entry name" value="Restriction endonuclease-like"/>
    <property type="match status" value="1"/>
</dbReference>
<proteinExistence type="predicted"/>
<dbReference type="Pfam" id="PF18741">
    <property type="entry name" value="MTES_1575"/>
    <property type="match status" value="1"/>
</dbReference>
<dbReference type="FunFam" id="3.40.960.10:FF:000002">
    <property type="entry name" value="DNA helicase related protein"/>
    <property type="match status" value="1"/>
</dbReference>
<feature type="domain" description="DNA2/NAM7 helicase-like C-terminal" evidence="3">
    <location>
        <begin position="1629"/>
        <end position="1824"/>
    </location>
</feature>
<protein>
    <submittedName>
        <fullName evidence="5">DUF3320 domain-containing protein</fullName>
    </submittedName>
</protein>
<evidence type="ECO:0000259" key="3">
    <source>
        <dbReference type="Pfam" id="PF13087"/>
    </source>
</evidence>
<comment type="caution">
    <text evidence="5">The sequence shown here is derived from an EMBL/GenBank/DDBJ whole genome shotgun (WGS) entry which is preliminary data.</text>
</comment>
<dbReference type="FunFam" id="3.40.50.300:FF:002475">
    <property type="entry name" value="DNA helicase related protein"/>
    <property type="match status" value="1"/>
</dbReference>
<dbReference type="InterPro" id="IPR021754">
    <property type="entry name" value="DUF3320"/>
</dbReference>
<evidence type="ECO:0000259" key="4">
    <source>
        <dbReference type="Pfam" id="PF18741"/>
    </source>
</evidence>
<dbReference type="Gene3D" id="3.40.50.300">
    <property type="entry name" value="P-loop containing nucleotide triphosphate hydrolases"/>
    <property type="match status" value="3"/>
</dbReference>
<dbReference type="InterPro" id="IPR049468">
    <property type="entry name" value="Restrct_endonuc-II-like_dom"/>
</dbReference>
<dbReference type="SUPFAM" id="SSF52540">
    <property type="entry name" value="P-loop containing nucleoside triphosphate hydrolases"/>
    <property type="match status" value="2"/>
</dbReference>
<dbReference type="PANTHER" id="PTHR10887:SF495">
    <property type="entry name" value="HELICASE SENATAXIN ISOFORM X1-RELATED"/>
    <property type="match status" value="1"/>
</dbReference>
<feature type="domain" description="DUF3320" evidence="1">
    <location>
        <begin position="2072"/>
        <end position="2121"/>
    </location>
</feature>
<dbReference type="CDD" id="cd18808">
    <property type="entry name" value="SF1_C_Upf1"/>
    <property type="match status" value="1"/>
</dbReference>
<sequence length="2222" mass="247168">MNDEVIAQPDSELPQDSQATVQAVEPAPIKTVRIQTTLVAKLNLADFQNSVPVIRELRLVNDTDLKYNDLELQLLSDPLVFKPKTWHIDALGPGTFLPIPGLDLQIDGALLARLTETESATVTFVLTAQGNADEERQEVARHELNLELLPRSQWGGLSHLPDMTAAFVQPNDIAVERLLKKAAEVLRAQGKNPALNGYSGGSAHAWEIASAIWAAVASLKLDYALPPASFEQFGQKVRSPNHILESGLATCFDLSLLFCAALEQAGLNPLLIFTRGHAFAGFWLKAEEFSNSTVDDITALRKRIKLNELKLFETTLITQPNIPSLSYAIERGTQHLAEGQEHDFELALDIRRARLQRIKPLASAEATPTLTGITQEQNRAGQELLIDLPPDLPDDAPVEVDTASLDPKDRLARWQRKLLDLSLRNNLLNFKAGKKAVRLEAPDAAALEDILASGQHLKLLTRPDLMDGADPRDQALHEEREREDLRRQHALDALKRNEVFVGLPAAELDSRLTELYRGARTNLQEGGSNTLFLALGFLTWTREDRESQRYRAPLILVPVTLERKSARAGFTLVIHDDEPRFNPTLQEMLRQDFELSLGISEGELPKDSSGLDVALIWRTVAHAVKDIKGWEVSEDVVLSMFSFAKYLMWKDLSERSEALRQSPVVRHLLDTPRDAFNGGGNGAFPAERMLDTQYSPQQIFCPLPSDSSQLSAVLSATQGHDFVLIGPPGTGKSQTIVNMIAQFIAQQKRVLFVSEKIAALDVVYRRLREVGLGEFCLEVHSNKSKKTEVLSQLHSAWEARGTADAETWQVEAQRLQGHRDVLNLYVERLHKRYPNGYTIYNAIGIVSTNQDIAPVSLAWTSHSQHQSADLLAMREIADRLEVNAQAVGFNTLNQHPLHLIGNSDWSPTWQHQIIEAARELGPAIHAVQKTSERYIQMSGLPSLPVNIRILKGLATLTKILPAAAGQNWGFVLRPDARAIGQRLEAGLKLVEQHRKLNQTLPPVWTSSTLEECQRGLGLLALHAELKAGLPQPWPVSSMILLNQGLELLSEVERVTQTLSVGYSDAIEALDVQALLKEWEQASKSIWPKSWLTQRRIRGQLANTQVSPASASVAEDLQRWIAIRELRARLDVIDPGQSSSAVWKGFKTDPALLVVVMRLQASLAASVEGRAWADEGFDLISQGQAGTALKETLERMREVRTLEGEISTLDPLALTTGSLWAGLQTQAKALNAAVAFQRARRSIQQEGRLEDEHELVASGACGEWLQGELKTLRQREAIERELNDLADLRELTTGLWLGLHTKEDAVARVLKFHVHITGAISALVQTPEHVEGVRSALGRLLGDANALLEPEGQLALAGEQLLESLDNYIAHMQKLVETGHFLVEDAAGFTEQELSQQHLQCEQIVQSGNGLHAWCAWKKACDEASTLGLLPLVDALKAGHIPQGSVRKAFETNYARWWLNTAVDHEPVIRSFVSVEHEQRIRDFRALDDRFTALTRDLLRARLCAELPTQESVSKSSEWGILRHEITKKTRHLPLRELMSKIPDALTKLTPCLLMSPLSIAQYLAANSSVFDVVIFDEASQIPVWDAIGAIARGKQVVMVGDPKQLPPTSFFDRAESTQDDGDIEADLESILDECISANLPIRNLNWHYRSRHESLIAFSNQRYYESKLVTFPSPVTTDRAVSLHIINGVYEKGSARTNPAEAKALVNDLISRLRSPGFRESKLTIGVVTFNGEQQKLIEDLLDTERRKDPTLESYFSENELEPVFVKNLESVQGDERDIMYFSITYGPDAAGNVAMNFGPLNRTGGERRLNVAVTRARHELRVFSTLRAEKIDLARTQALGVRDLKHFLEFAERGARALAEVDTGSLGGYDSPFEEAVANALRLKGWQVVTQVGVSSFRIDLGVIDPDAPGRYLAGIECDGATYHRSATARDRDKLREQVLRGLGWEILRIWSTDWWIDSHGTAQKIHERLEVLLAESRQQRVARKAQEQLATITAESEIANSDNVVELHSDKSNLESPDTSSLEPEPELDEAEIPNLRYAHAGADVARSSMAFAYYRESDPLSAVEGVDPDAFFDTRYDAVLDMMIKHVIEEEGPILDTTLARRIARAHGWTRTGARIRDRVANVADREHSKVEEDVGQFYWPRRLPTREAIAYRRPADATNMRSADEICSLELLALARALTDQSLVGDDLLYAMARELGLSKVSASSRARIQGVIDKLLS</sequence>
<dbReference type="Proteomes" id="UP001220662">
    <property type="component" value="Unassembled WGS sequence"/>
</dbReference>
<dbReference type="Gene3D" id="3.40.960.10">
    <property type="entry name" value="VSR Endonuclease"/>
    <property type="match status" value="1"/>
</dbReference>
<dbReference type="InterPro" id="IPR047187">
    <property type="entry name" value="SF1_C_Upf1"/>
</dbReference>
<dbReference type="Pfam" id="PF13086">
    <property type="entry name" value="AAA_11"/>
    <property type="match status" value="2"/>
</dbReference>
<dbReference type="Pfam" id="PF13087">
    <property type="entry name" value="AAA_12"/>
    <property type="match status" value="1"/>
</dbReference>
<dbReference type="RefSeq" id="WP_043273780.1">
    <property type="nucleotide sequence ID" value="NZ_CP101752.1"/>
</dbReference>
<dbReference type="EMBL" id="JARJLR010000159">
    <property type="protein sequence ID" value="MDF3841745.1"/>
    <property type="molecule type" value="Genomic_DNA"/>
</dbReference>
<dbReference type="PANTHER" id="PTHR10887">
    <property type="entry name" value="DNA2/NAM7 HELICASE FAMILY"/>
    <property type="match status" value="1"/>
</dbReference>
<dbReference type="InterPro" id="IPR025103">
    <property type="entry name" value="DUF4011"/>
</dbReference>
<gene>
    <name evidence="5" type="ORF">P3W55_08470</name>
</gene>
<dbReference type="InterPro" id="IPR045055">
    <property type="entry name" value="DNA2/NAM7-like"/>
</dbReference>
<dbReference type="Pfam" id="PF11784">
    <property type="entry name" value="DUF3320"/>
    <property type="match status" value="1"/>
</dbReference>
<dbReference type="FunFam" id="3.40.50.300:FF:002063">
    <property type="entry name" value="DNA helicase related protein"/>
    <property type="match status" value="1"/>
</dbReference>
<reference evidence="5" key="1">
    <citation type="submission" date="2023-03" db="EMBL/GenBank/DDBJ databases">
        <title>Draft assemblies of triclosan tolerant bacteria isolated from returned activated sludge.</title>
        <authorList>
            <person name="Van Hamelsveld S."/>
        </authorList>
    </citation>
    <scope>NUCLEOTIDE SEQUENCE</scope>
    <source>
        <strain evidence="5">GW210015_S63</strain>
    </source>
</reference>
<dbReference type="GO" id="GO:0004386">
    <property type="term" value="F:helicase activity"/>
    <property type="evidence" value="ECO:0007669"/>
    <property type="project" value="InterPro"/>
</dbReference>
<feature type="domain" description="DNA2/NAM7 helicase helicase" evidence="2">
    <location>
        <begin position="706"/>
        <end position="775"/>
    </location>
</feature>
<evidence type="ECO:0000259" key="1">
    <source>
        <dbReference type="Pfam" id="PF11784"/>
    </source>
</evidence>
<dbReference type="InterPro" id="IPR011335">
    <property type="entry name" value="Restrct_endonuc-II-like"/>
</dbReference>